<dbReference type="Proteomes" id="UP000006327">
    <property type="component" value="Unassembled WGS sequence"/>
</dbReference>
<gene>
    <name evidence="1" type="ORF">GARC_2165</name>
</gene>
<name>K6YLT7_9ALTE</name>
<proteinExistence type="predicted"/>
<dbReference type="EMBL" id="BAEO01000027">
    <property type="protein sequence ID" value="GAC19132.1"/>
    <property type="molecule type" value="Genomic_DNA"/>
</dbReference>
<reference evidence="1 2" key="1">
    <citation type="journal article" date="2017" name="Antonie Van Leeuwenhoek">
        <title>Rhizobium rhizosphaerae sp. nov., a novel species isolated from rice rhizosphere.</title>
        <authorList>
            <person name="Zhao J.J."/>
            <person name="Zhang J."/>
            <person name="Zhang R.J."/>
            <person name="Zhang C.W."/>
            <person name="Yin H.Q."/>
            <person name="Zhang X.X."/>
        </authorList>
    </citation>
    <scope>NUCLEOTIDE SEQUENCE [LARGE SCALE GENOMIC DNA]</scope>
    <source>
        <strain evidence="1 2">BSs20135</strain>
    </source>
</reference>
<evidence type="ECO:0000313" key="1">
    <source>
        <dbReference type="EMBL" id="GAC19132.1"/>
    </source>
</evidence>
<evidence type="ECO:0000313" key="2">
    <source>
        <dbReference type="Proteomes" id="UP000006327"/>
    </source>
</evidence>
<protein>
    <submittedName>
        <fullName evidence="1">Uncharacterized protein</fullName>
    </submittedName>
</protein>
<sequence>MNIYKQLTYEPRCRIYTLSKIGMSQNKIAKQLKVKFINHVVRINKLAEGLLRSA</sequence>
<organism evidence="1 2">
    <name type="scientific">Paraglaciecola arctica BSs20135</name>
    <dbReference type="NCBI Taxonomy" id="493475"/>
    <lineage>
        <taxon>Bacteria</taxon>
        <taxon>Pseudomonadati</taxon>
        <taxon>Pseudomonadota</taxon>
        <taxon>Gammaproteobacteria</taxon>
        <taxon>Alteromonadales</taxon>
        <taxon>Alteromonadaceae</taxon>
        <taxon>Paraglaciecola</taxon>
    </lineage>
</organism>
<comment type="caution">
    <text evidence="1">The sequence shown here is derived from an EMBL/GenBank/DDBJ whole genome shotgun (WGS) entry which is preliminary data.</text>
</comment>
<dbReference type="STRING" id="493475.GARC_2165"/>
<keyword evidence="2" id="KW-1185">Reference proteome</keyword>
<accession>K6YLT7</accession>
<dbReference type="AlphaFoldDB" id="K6YLT7"/>